<keyword evidence="3" id="KW-0804">Transcription</keyword>
<gene>
    <name evidence="6" type="ORF">P7D85_12360</name>
</gene>
<dbReference type="SUPFAM" id="SSF46785">
    <property type="entry name" value="Winged helix' DNA-binding domain"/>
    <property type="match status" value="1"/>
</dbReference>
<feature type="domain" description="HTH iclR-type" evidence="4">
    <location>
        <begin position="7"/>
        <end position="69"/>
    </location>
</feature>
<reference evidence="6 7" key="1">
    <citation type="submission" date="2023-03" db="EMBL/GenBank/DDBJ databases">
        <authorList>
            <person name="Shen W."/>
            <person name="Cai J."/>
        </authorList>
    </citation>
    <scope>NUCLEOTIDE SEQUENCE [LARGE SCALE GENOMIC DNA]</scope>
    <source>
        <strain evidence="6 7">D6-4</strain>
    </source>
</reference>
<dbReference type="PANTHER" id="PTHR30136">
    <property type="entry name" value="HELIX-TURN-HELIX TRANSCRIPTIONAL REGULATOR, ICLR FAMILY"/>
    <property type="match status" value="1"/>
</dbReference>
<dbReference type="Proteomes" id="UP001252875">
    <property type="component" value="Unassembled WGS sequence"/>
</dbReference>
<dbReference type="Gene3D" id="3.30.450.40">
    <property type="match status" value="1"/>
</dbReference>
<dbReference type="InterPro" id="IPR029016">
    <property type="entry name" value="GAF-like_dom_sf"/>
</dbReference>
<evidence type="ECO:0000259" key="5">
    <source>
        <dbReference type="PROSITE" id="PS51078"/>
    </source>
</evidence>
<keyword evidence="2" id="KW-0238">DNA-binding</keyword>
<keyword evidence="7" id="KW-1185">Reference proteome</keyword>
<evidence type="ECO:0000256" key="3">
    <source>
        <dbReference type="ARBA" id="ARBA00023163"/>
    </source>
</evidence>
<dbReference type="PANTHER" id="PTHR30136:SF35">
    <property type="entry name" value="HTH-TYPE TRANSCRIPTIONAL REGULATOR RV1719"/>
    <property type="match status" value="1"/>
</dbReference>
<dbReference type="SMART" id="SM00346">
    <property type="entry name" value="HTH_ICLR"/>
    <property type="match status" value="1"/>
</dbReference>
<organism evidence="6 7">
    <name type="scientific">Enterococcus hulanensis</name>
    <dbReference type="NCBI Taxonomy" id="2559929"/>
    <lineage>
        <taxon>Bacteria</taxon>
        <taxon>Bacillati</taxon>
        <taxon>Bacillota</taxon>
        <taxon>Bacilli</taxon>
        <taxon>Lactobacillales</taxon>
        <taxon>Enterococcaceae</taxon>
        <taxon>Enterococcus</taxon>
    </lineage>
</organism>
<protein>
    <submittedName>
        <fullName evidence="6">IclR family transcriptional regulator</fullName>
    </submittedName>
</protein>
<evidence type="ECO:0000256" key="2">
    <source>
        <dbReference type="ARBA" id="ARBA00023125"/>
    </source>
</evidence>
<sequence>MTNKAKVKSAQRTLRLLELLANNRRGLSFTEIQEHLEIPKSSTHSLIQELIDNNYLIFNNQRKIYYAGLDLIKLSTSCIQNTNLIDELSLLTDNIGAELGHTTHSGILDGHHIMYLTKHETNTGLSLMNSIGVKIPAHCTALGKILLSQLSDEVLHDMYKDYPFSKITRLSIDNYQDLLEEIEKIRKNGYSEEIGEASIYTACIALPIQVNNNVVAAASTTLPIDLYNDIDKQGILKIMKKHLSVTEQRL</sequence>
<dbReference type="InterPro" id="IPR036388">
    <property type="entry name" value="WH-like_DNA-bd_sf"/>
</dbReference>
<proteinExistence type="predicted"/>
<dbReference type="Pfam" id="PF09339">
    <property type="entry name" value="HTH_IclR"/>
    <property type="match status" value="1"/>
</dbReference>
<evidence type="ECO:0000259" key="4">
    <source>
        <dbReference type="PROSITE" id="PS51077"/>
    </source>
</evidence>
<feature type="domain" description="IclR-ED" evidence="5">
    <location>
        <begin position="70"/>
        <end position="250"/>
    </location>
</feature>
<name>A0ABU3F0Y2_9ENTE</name>
<dbReference type="InterPro" id="IPR036390">
    <property type="entry name" value="WH_DNA-bd_sf"/>
</dbReference>
<dbReference type="Pfam" id="PF01614">
    <property type="entry name" value="IclR_C"/>
    <property type="match status" value="1"/>
</dbReference>
<dbReference type="Gene3D" id="1.10.10.10">
    <property type="entry name" value="Winged helix-like DNA-binding domain superfamily/Winged helix DNA-binding domain"/>
    <property type="match status" value="1"/>
</dbReference>
<dbReference type="InterPro" id="IPR014757">
    <property type="entry name" value="Tscrpt_reg_IclR_C"/>
</dbReference>
<evidence type="ECO:0000256" key="1">
    <source>
        <dbReference type="ARBA" id="ARBA00023015"/>
    </source>
</evidence>
<dbReference type="InterPro" id="IPR050707">
    <property type="entry name" value="HTH_MetabolicPath_Reg"/>
</dbReference>
<dbReference type="InterPro" id="IPR005471">
    <property type="entry name" value="Tscrpt_reg_IclR_N"/>
</dbReference>
<dbReference type="PROSITE" id="PS51078">
    <property type="entry name" value="ICLR_ED"/>
    <property type="match status" value="1"/>
</dbReference>
<dbReference type="EMBL" id="JARPYI010000006">
    <property type="protein sequence ID" value="MDT2600572.1"/>
    <property type="molecule type" value="Genomic_DNA"/>
</dbReference>
<dbReference type="PROSITE" id="PS51077">
    <property type="entry name" value="HTH_ICLR"/>
    <property type="match status" value="1"/>
</dbReference>
<evidence type="ECO:0000313" key="7">
    <source>
        <dbReference type="Proteomes" id="UP001252875"/>
    </source>
</evidence>
<comment type="caution">
    <text evidence="6">The sequence shown here is derived from an EMBL/GenBank/DDBJ whole genome shotgun (WGS) entry which is preliminary data.</text>
</comment>
<dbReference type="RefSeq" id="WP_311822763.1">
    <property type="nucleotide sequence ID" value="NZ_JARPYF010000006.1"/>
</dbReference>
<dbReference type="SUPFAM" id="SSF55781">
    <property type="entry name" value="GAF domain-like"/>
    <property type="match status" value="1"/>
</dbReference>
<evidence type="ECO:0000313" key="6">
    <source>
        <dbReference type="EMBL" id="MDT2600572.1"/>
    </source>
</evidence>
<accession>A0ABU3F0Y2</accession>
<keyword evidence="1" id="KW-0805">Transcription regulation</keyword>